<dbReference type="PANTHER" id="PTHR12968:SF2">
    <property type="entry name" value="B9 DOMAIN-CONTAINING PROTEIN 2"/>
    <property type="match status" value="1"/>
</dbReference>
<comment type="subcellular location">
    <subcellularLocation>
        <location evidence="1">Cytoplasm</location>
        <location evidence="1">Cytoskeleton</location>
        <location evidence="1">Cilium basal body</location>
    </subcellularLocation>
</comment>
<gene>
    <name evidence="7" type="ORF">PBIL07802_LOCUS17484</name>
    <name evidence="8" type="ORF">PBIL07802_LOCUS17488</name>
    <name evidence="9" type="ORF">PBIL07802_LOCUS17489</name>
</gene>
<proteinExistence type="predicted"/>
<accession>A0A7S3DEL2</accession>
<evidence type="ECO:0000313" key="9">
    <source>
        <dbReference type="EMBL" id="CAE0255237.1"/>
    </source>
</evidence>
<evidence type="ECO:0000313" key="8">
    <source>
        <dbReference type="EMBL" id="CAE0255236.1"/>
    </source>
</evidence>
<keyword evidence="2" id="KW-0963">Cytoplasm</keyword>
<dbReference type="EMBL" id="HBIB01026966">
    <property type="protein sequence ID" value="CAE0255237.1"/>
    <property type="molecule type" value="Transcribed_RNA"/>
</dbReference>
<dbReference type="PROSITE" id="PS51381">
    <property type="entry name" value="C2_B9"/>
    <property type="match status" value="1"/>
</dbReference>
<dbReference type="GO" id="GO:0060271">
    <property type="term" value="P:cilium assembly"/>
    <property type="evidence" value="ECO:0007669"/>
    <property type="project" value="TreeGrafter"/>
</dbReference>
<dbReference type="InterPro" id="IPR010796">
    <property type="entry name" value="C2_B9-type_dom"/>
</dbReference>
<organism evidence="8">
    <name type="scientific">Palpitomonas bilix</name>
    <dbReference type="NCBI Taxonomy" id="652834"/>
    <lineage>
        <taxon>Eukaryota</taxon>
        <taxon>Eukaryota incertae sedis</taxon>
    </lineage>
</organism>
<keyword evidence="3" id="KW-0970">Cilium biogenesis/degradation</keyword>
<evidence type="ECO:0000256" key="1">
    <source>
        <dbReference type="ARBA" id="ARBA00004120"/>
    </source>
</evidence>
<evidence type="ECO:0000256" key="4">
    <source>
        <dbReference type="ARBA" id="ARBA00023212"/>
    </source>
</evidence>
<dbReference type="GO" id="GO:0036038">
    <property type="term" value="C:MKS complex"/>
    <property type="evidence" value="ECO:0007669"/>
    <property type="project" value="TreeGrafter"/>
</dbReference>
<name>A0A7S3DEL2_9EUKA</name>
<keyword evidence="4" id="KW-0206">Cytoskeleton</keyword>
<reference evidence="8" key="1">
    <citation type="submission" date="2021-01" db="EMBL/GenBank/DDBJ databases">
        <authorList>
            <person name="Corre E."/>
            <person name="Pelletier E."/>
            <person name="Niang G."/>
            <person name="Scheremetjew M."/>
            <person name="Finn R."/>
            <person name="Kale V."/>
            <person name="Holt S."/>
            <person name="Cochrane G."/>
            <person name="Meng A."/>
            <person name="Brown T."/>
            <person name="Cohen L."/>
        </authorList>
    </citation>
    <scope>NUCLEOTIDE SEQUENCE</scope>
    <source>
        <strain evidence="8">NIES-2562</strain>
    </source>
</reference>
<dbReference type="Pfam" id="PF07162">
    <property type="entry name" value="B9-C2"/>
    <property type="match status" value="1"/>
</dbReference>
<evidence type="ECO:0000313" key="7">
    <source>
        <dbReference type="EMBL" id="CAE0255232.1"/>
    </source>
</evidence>
<dbReference type="EMBL" id="HBIB01026965">
    <property type="protein sequence ID" value="CAE0255236.1"/>
    <property type="molecule type" value="Transcribed_RNA"/>
</dbReference>
<evidence type="ECO:0000256" key="6">
    <source>
        <dbReference type="ARBA" id="ARBA00039272"/>
    </source>
</evidence>
<sequence>MAEIHILGQIVEGREFSSEGLFCRYGIVTGDRRDEPSRWRLLGGEESGQSHAVFPDVDDVHAICQPIDVHYAVSSIQGWPKIFVQVWGQSHDGTNDLRKYNSCPGSALVVYPPTLPTSTPHTYPFVANSEGYGFVSVPMASGSYDLSIRTWRPIGSFRDEITSVLVGGHPQVTAEEIIYNDDDRFRLKTESTGEIIIHLEILHKDFERRGIVFNENVPLF</sequence>
<keyword evidence="5" id="KW-0966">Cell projection</keyword>
<dbReference type="EMBL" id="HBIB01026960">
    <property type="protein sequence ID" value="CAE0255232.1"/>
    <property type="molecule type" value="Transcribed_RNA"/>
</dbReference>
<protein>
    <recommendedName>
        <fullName evidence="6">B9 domain-containing protein 2</fullName>
    </recommendedName>
</protein>
<dbReference type="AlphaFoldDB" id="A0A7S3DEL2"/>
<evidence type="ECO:0000256" key="2">
    <source>
        <dbReference type="ARBA" id="ARBA00022490"/>
    </source>
</evidence>
<evidence type="ECO:0000256" key="5">
    <source>
        <dbReference type="ARBA" id="ARBA00023273"/>
    </source>
</evidence>
<dbReference type="PANTHER" id="PTHR12968">
    <property type="entry name" value="B9 DOMAIN-CONTAINING"/>
    <property type="match status" value="1"/>
</dbReference>
<evidence type="ECO:0000256" key="3">
    <source>
        <dbReference type="ARBA" id="ARBA00022794"/>
    </source>
</evidence>